<evidence type="ECO:0000256" key="1">
    <source>
        <dbReference type="SAM" id="Coils"/>
    </source>
</evidence>
<protein>
    <submittedName>
        <fullName evidence="3">Uncharacterized protein</fullName>
    </submittedName>
</protein>
<evidence type="ECO:0000313" key="4">
    <source>
        <dbReference type="Proteomes" id="UP000429958"/>
    </source>
</evidence>
<accession>A0A7X2TDF9</accession>
<keyword evidence="1" id="KW-0175">Coiled coil</keyword>
<dbReference type="Proteomes" id="UP000429958">
    <property type="component" value="Unassembled WGS sequence"/>
</dbReference>
<comment type="caution">
    <text evidence="3">The sequence shown here is derived from an EMBL/GenBank/DDBJ whole genome shotgun (WGS) entry which is preliminary data.</text>
</comment>
<feature type="coiled-coil region" evidence="1">
    <location>
        <begin position="216"/>
        <end position="248"/>
    </location>
</feature>
<organism evidence="3 4">
    <name type="scientific">Clostridium porci</name>
    <dbReference type="NCBI Taxonomy" id="2605778"/>
    <lineage>
        <taxon>Bacteria</taxon>
        <taxon>Bacillati</taxon>
        <taxon>Bacillota</taxon>
        <taxon>Clostridia</taxon>
        <taxon>Eubacteriales</taxon>
        <taxon>Clostridiaceae</taxon>
        <taxon>Clostridium</taxon>
    </lineage>
</organism>
<proteinExistence type="predicted"/>
<dbReference type="EMBL" id="VUMD01000017">
    <property type="protein sequence ID" value="MSS38019.1"/>
    <property type="molecule type" value="Genomic_DNA"/>
</dbReference>
<feature type="compositionally biased region" description="Basic and acidic residues" evidence="2">
    <location>
        <begin position="270"/>
        <end position="280"/>
    </location>
</feature>
<evidence type="ECO:0000313" key="3">
    <source>
        <dbReference type="EMBL" id="MSS38019.1"/>
    </source>
</evidence>
<name>A0A7X2TDF9_9CLOT</name>
<feature type="region of interest" description="Disordered" evidence="2">
    <location>
        <begin position="256"/>
        <end position="294"/>
    </location>
</feature>
<gene>
    <name evidence="3" type="ORF">FYJ39_16010</name>
</gene>
<sequence length="294" mass="33584">MQEKINDTATQTETVIDYSKHFGFTEEKSQDPVELLKTRAIEKLKKIGIPSIPDILDALKDKDDQGNNLTIAEFRINYMDLEKGEVTHGKSMFLTMAPQVSLEKSGAYNTVTLQFPHKKSAEMNRLWSLLSDYGAEMAQYDVSTGEFPLIGLTVLPMTLGGQYGMIATDPIFYHLQPSSPMDQYCDQIRLLFEPEAVMFMRNDSFKSDEVLETVKMELAAERLKEEALVKAQLEKEEFQKEHEAEIQSYLDHNKYDKRGFRSSKGSDGSFKTREPFKEGFRTSTQTEQKPDEGK</sequence>
<evidence type="ECO:0000256" key="2">
    <source>
        <dbReference type="SAM" id="MobiDB-lite"/>
    </source>
</evidence>
<dbReference type="RefSeq" id="WP_154473463.1">
    <property type="nucleotide sequence ID" value="NZ_VUMD01000017.1"/>
</dbReference>
<keyword evidence="4" id="KW-1185">Reference proteome</keyword>
<reference evidence="3 4" key="1">
    <citation type="submission" date="2019-08" db="EMBL/GenBank/DDBJ databases">
        <title>In-depth cultivation of the pig gut microbiome towards novel bacterial diversity and tailored functional studies.</title>
        <authorList>
            <person name="Wylensek D."/>
            <person name="Hitch T.C.A."/>
            <person name="Clavel T."/>
        </authorList>
    </citation>
    <scope>NUCLEOTIDE SEQUENCE [LARGE SCALE GENOMIC DNA]</scope>
    <source>
        <strain evidence="3 4">WCA-389-WT-23D1</strain>
    </source>
</reference>
<dbReference type="AlphaFoldDB" id="A0A7X2TDF9"/>